<evidence type="ECO:0000256" key="5">
    <source>
        <dbReference type="ARBA" id="ARBA00022729"/>
    </source>
</evidence>
<feature type="coiled-coil region" evidence="8">
    <location>
        <begin position="19"/>
        <end position="78"/>
    </location>
</feature>
<evidence type="ECO:0000256" key="4">
    <source>
        <dbReference type="ARBA" id="ARBA00022525"/>
    </source>
</evidence>
<evidence type="ECO:0000256" key="3">
    <source>
        <dbReference type="ARBA" id="ARBA00017453"/>
    </source>
</evidence>
<keyword evidence="6 8" id="KW-0175">Coiled coil</keyword>
<comment type="similarity">
    <text evidence="2">Belongs to the fatty-acid and retinol-binding protein (FARBP) family.</text>
</comment>
<dbReference type="PANTHER" id="PTHR31418">
    <property type="entry name" value="FATTY-ACID AND RETINOL-BINDING PROTEIN 1"/>
    <property type="match status" value="1"/>
</dbReference>
<dbReference type="GO" id="GO:0008289">
    <property type="term" value="F:lipid binding"/>
    <property type="evidence" value="ECO:0007669"/>
    <property type="project" value="UniProtKB-KW"/>
</dbReference>
<sequence>MKIKLIPDRALKKLDAKERAAVEELMKDYEKKYKNEEKFLVALKKISPNLYEKTKKFYEFVKSRINSLSDEAKAYMKKVIGDTRKIHAQLFFGDEKLSLEDVRKAVRHHYTYYHSLSDIAKKEVKVHFPYSP</sequence>
<comment type="subcellular location">
    <subcellularLocation>
        <location evidence="1">Secreted</location>
    </subcellularLocation>
</comment>
<evidence type="ECO:0000313" key="9">
    <source>
        <dbReference type="EMBL" id="CAJ0598311.1"/>
    </source>
</evidence>
<evidence type="ECO:0000313" key="10">
    <source>
        <dbReference type="Proteomes" id="UP001176961"/>
    </source>
</evidence>
<name>A0AA36M563_CYLNA</name>
<dbReference type="EMBL" id="CATQJL010000223">
    <property type="protein sequence ID" value="CAJ0598311.1"/>
    <property type="molecule type" value="Genomic_DNA"/>
</dbReference>
<dbReference type="SUPFAM" id="SSF48445">
    <property type="entry name" value="14-3-3 protein"/>
    <property type="match status" value="1"/>
</dbReference>
<dbReference type="InterPro" id="IPR008632">
    <property type="entry name" value="Gp-FAR-1"/>
</dbReference>
<keyword evidence="7" id="KW-0446">Lipid-binding</keyword>
<dbReference type="Pfam" id="PF05823">
    <property type="entry name" value="Gp-FAR-1"/>
    <property type="match status" value="1"/>
</dbReference>
<keyword evidence="10" id="KW-1185">Reference proteome</keyword>
<protein>
    <recommendedName>
        <fullName evidence="3">Fatty-acid and retinol-binding protein 1</fullName>
    </recommendedName>
</protein>
<dbReference type="AlphaFoldDB" id="A0AA36M563"/>
<organism evidence="9 10">
    <name type="scientific">Cylicocyclus nassatus</name>
    <name type="common">Nematode worm</name>
    <dbReference type="NCBI Taxonomy" id="53992"/>
    <lineage>
        <taxon>Eukaryota</taxon>
        <taxon>Metazoa</taxon>
        <taxon>Ecdysozoa</taxon>
        <taxon>Nematoda</taxon>
        <taxon>Chromadorea</taxon>
        <taxon>Rhabditida</taxon>
        <taxon>Rhabditina</taxon>
        <taxon>Rhabditomorpha</taxon>
        <taxon>Strongyloidea</taxon>
        <taxon>Strongylidae</taxon>
        <taxon>Cylicocyclus</taxon>
    </lineage>
</organism>
<evidence type="ECO:0000256" key="2">
    <source>
        <dbReference type="ARBA" id="ARBA00006648"/>
    </source>
</evidence>
<evidence type="ECO:0000256" key="8">
    <source>
        <dbReference type="SAM" id="Coils"/>
    </source>
</evidence>
<dbReference type="Proteomes" id="UP001176961">
    <property type="component" value="Unassembled WGS sequence"/>
</dbReference>
<dbReference type="GO" id="GO:0005576">
    <property type="term" value="C:extracellular region"/>
    <property type="evidence" value="ECO:0007669"/>
    <property type="project" value="UniProtKB-SubCell"/>
</dbReference>
<dbReference type="PANTHER" id="PTHR31418:SF7">
    <property type="entry name" value="FATTY-ACID AND RETINOL-BINDING PROTEIN 1"/>
    <property type="match status" value="1"/>
</dbReference>
<dbReference type="Gene3D" id="1.20.120.1100">
    <property type="match status" value="1"/>
</dbReference>
<dbReference type="InterPro" id="IPR036815">
    <property type="entry name" value="14-3-3_dom_sf"/>
</dbReference>
<proteinExistence type="inferred from homology"/>
<comment type="caution">
    <text evidence="9">The sequence shown here is derived from an EMBL/GenBank/DDBJ whole genome shotgun (WGS) entry which is preliminary data.</text>
</comment>
<reference evidence="9" key="1">
    <citation type="submission" date="2023-07" db="EMBL/GenBank/DDBJ databases">
        <authorList>
            <consortium name="CYATHOMIX"/>
        </authorList>
    </citation>
    <scope>NUCLEOTIDE SEQUENCE</scope>
    <source>
        <strain evidence="9">N/A</strain>
    </source>
</reference>
<keyword evidence="5" id="KW-0732">Signal</keyword>
<gene>
    <name evidence="9" type="ORF">CYNAS_LOCUS10294</name>
</gene>
<accession>A0AA36M563</accession>
<keyword evidence="4" id="KW-0964">Secreted</keyword>
<evidence type="ECO:0000256" key="6">
    <source>
        <dbReference type="ARBA" id="ARBA00023054"/>
    </source>
</evidence>
<evidence type="ECO:0000256" key="7">
    <source>
        <dbReference type="ARBA" id="ARBA00023121"/>
    </source>
</evidence>
<evidence type="ECO:0000256" key="1">
    <source>
        <dbReference type="ARBA" id="ARBA00004613"/>
    </source>
</evidence>